<name>A0ABV1UXX0_9ACTN</name>
<dbReference type="RefSeq" id="WP_351977182.1">
    <property type="nucleotide sequence ID" value="NZ_JBEPBX010000018.1"/>
</dbReference>
<accession>A0ABV1UXX0</accession>
<gene>
    <name evidence="1" type="ORF">ABT276_20270</name>
</gene>
<dbReference type="EMBL" id="JBEPBX010000018">
    <property type="protein sequence ID" value="MER6615653.1"/>
    <property type="molecule type" value="Genomic_DNA"/>
</dbReference>
<evidence type="ECO:0000313" key="2">
    <source>
        <dbReference type="Proteomes" id="UP001445472"/>
    </source>
</evidence>
<sequence length="79" mass="8262">MTLASDEVWCRSGSALAERCDAVVRGAPARLVQRDAEDEGAQDLWIGGVVIEEYVVVAGVAGDGQGCVVAEEVLGFPLE</sequence>
<reference evidence="1 2" key="1">
    <citation type="submission" date="2024-06" db="EMBL/GenBank/DDBJ databases">
        <title>The Natural Products Discovery Center: Release of the First 8490 Sequenced Strains for Exploring Actinobacteria Biosynthetic Diversity.</title>
        <authorList>
            <person name="Kalkreuter E."/>
            <person name="Kautsar S.A."/>
            <person name="Yang D."/>
            <person name="Bader C.D."/>
            <person name="Teijaro C.N."/>
            <person name="Fluegel L."/>
            <person name="Davis C.M."/>
            <person name="Simpson J.R."/>
            <person name="Lauterbach L."/>
            <person name="Steele A.D."/>
            <person name="Gui C."/>
            <person name="Meng S."/>
            <person name="Li G."/>
            <person name="Viehrig K."/>
            <person name="Ye F."/>
            <person name="Su P."/>
            <person name="Kiefer A.F."/>
            <person name="Nichols A."/>
            <person name="Cepeda A.J."/>
            <person name="Yan W."/>
            <person name="Fan B."/>
            <person name="Jiang Y."/>
            <person name="Adhikari A."/>
            <person name="Zheng C.-J."/>
            <person name="Schuster L."/>
            <person name="Cowan T.M."/>
            <person name="Smanski M.J."/>
            <person name="Chevrette M.G."/>
            <person name="De Carvalho L.P.S."/>
            <person name="Shen B."/>
        </authorList>
    </citation>
    <scope>NUCLEOTIDE SEQUENCE [LARGE SCALE GENOMIC DNA]</scope>
    <source>
        <strain evidence="1 2">NPDC000837</strain>
    </source>
</reference>
<keyword evidence="2" id="KW-1185">Reference proteome</keyword>
<protein>
    <submittedName>
        <fullName evidence="1">Uncharacterized protein</fullName>
    </submittedName>
</protein>
<organism evidence="1 2">
    <name type="scientific">Streptomyces xantholiticus</name>
    <dbReference type="NCBI Taxonomy" id="68285"/>
    <lineage>
        <taxon>Bacteria</taxon>
        <taxon>Bacillati</taxon>
        <taxon>Actinomycetota</taxon>
        <taxon>Actinomycetes</taxon>
        <taxon>Kitasatosporales</taxon>
        <taxon>Streptomycetaceae</taxon>
        <taxon>Streptomyces</taxon>
    </lineage>
</organism>
<proteinExistence type="predicted"/>
<dbReference type="Proteomes" id="UP001445472">
    <property type="component" value="Unassembled WGS sequence"/>
</dbReference>
<evidence type="ECO:0000313" key="1">
    <source>
        <dbReference type="EMBL" id="MER6615653.1"/>
    </source>
</evidence>
<comment type="caution">
    <text evidence="1">The sequence shown here is derived from an EMBL/GenBank/DDBJ whole genome shotgun (WGS) entry which is preliminary data.</text>
</comment>